<dbReference type="EMBL" id="QEOP01000001">
    <property type="protein sequence ID" value="PVZ95338.1"/>
    <property type="molecule type" value="Genomic_DNA"/>
</dbReference>
<feature type="transmembrane region" description="Helical" evidence="1">
    <location>
        <begin position="58"/>
        <end position="81"/>
    </location>
</feature>
<dbReference type="Proteomes" id="UP000244893">
    <property type="component" value="Unassembled WGS sequence"/>
</dbReference>
<name>A0A2V1HS07_9MICO</name>
<evidence type="ECO:0000256" key="1">
    <source>
        <dbReference type="SAM" id="Phobius"/>
    </source>
</evidence>
<reference evidence="2 3" key="1">
    <citation type="submission" date="2018-05" db="EMBL/GenBank/DDBJ databases">
        <title>Amnibacterium sp. M8JJ-5, whole genome shotgun sequence.</title>
        <authorList>
            <person name="Tuo L."/>
        </authorList>
    </citation>
    <scope>NUCLEOTIDE SEQUENCE [LARGE SCALE GENOMIC DNA]</scope>
    <source>
        <strain evidence="2 3">M8JJ-5</strain>
    </source>
</reference>
<keyword evidence="1" id="KW-0472">Membrane</keyword>
<evidence type="ECO:0008006" key="4">
    <source>
        <dbReference type="Google" id="ProtNLM"/>
    </source>
</evidence>
<comment type="caution">
    <text evidence="2">The sequence shown here is derived from an EMBL/GenBank/DDBJ whole genome shotgun (WGS) entry which is preliminary data.</text>
</comment>
<keyword evidence="1" id="KW-0812">Transmembrane</keyword>
<evidence type="ECO:0000313" key="3">
    <source>
        <dbReference type="Proteomes" id="UP000244893"/>
    </source>
</evidence>
<sequence length="110" mass="11895">MTDEPQAPRDETERVTARVRRSPRIFNFVLAGVIVGAIVALILTFAFPADGEFGPLQIFGFLLLIAAVVFGAAGAVVALIVDRASRRNAREVEVVRQRENGDDDEAGSQL</sequence>
<accession>A0A2V1HS07</accession>
<keyword evidence="3" id="KW-1185">Reference proteome</keyword>
<evidence type="ECO:0000313" key="2">
    <source>
        <dbReference type="EMBL" id="PVZ95338.1"/>
    </source>
</evidence>
<keyword evidence="1" id="KW-1133">Transmembrane helix</keyword>
<dbReference type="AlphaFoldDB" id="A0A2V1HS07"/>
<gene>
    <name evidence="2" type="ORF">DDQ50_02115</name>
</gene>
<organism evidence="2 3">
    <name type="scientific">Amnibacterium flavum</name>
    <dbReference type="NCBI Taxonomy" id="2173173"/>
    <lineage>
        <taxon>Bacteria</taxon>
        <taxon>Bacillati</taxon>
        <taxon>Actinomycetota</taxon>
        <taxon>Actinomycetes</taxon>
        <taxon>Micrococcales</taxon>
        <taxon>Microbacteriaceae</taxon>
        <taxon>Amnibacterium</taxon>
    </lineage>
</organism>
<protein>
    <recommendedName>
        <fullName evidence="4">Potassium transporter Trk</fullName>
    </recommendedName>
</protein>
<proteinExistence type="predicted"/>
<dbReference type="RefSeq" id="WP_116755074.1">
    <property type="nucleotide sequence ID" value="NZ_JBHUEX010000001.1"/>
</dbReference>
<feature type="transmembrane region" description="Helical" evidence="1">
    <location>
        <begin position="25"/>
        <end position="46"/>
    </location>
</feature>